<dbReference type="PANTHER" id="PTHR48100">
    <property type="entry name" value="BROAD-SPECIFICITY PHOSPHATASE YOR283W-RELATED"/>
    <property type="match status" value="1"/>
</dbReference>
<dbReference type="EMBL" id="JARJLR010000076">
    <property type="protein sequence ID" value="MDF3840814.1"/>
    <property type="molecule type" value="Genomic_DNA"/>
</dbReference>
<reference evidence="1 3" key="1">
    <citation type="submission" date="2016-05" db="EMBL/GenBank/DDBJ databases">
        <title>Genome Sequence of Pseudomonas citronellolis Strain SJTE-3, an Estrogens and Persistent Organic Pollutants degradation strain.</title>
        <authorList>
            <person name="Liang R."/>
        </authorList>
    </citation>
    <scope>NUCLEOTIDE SEQUENCE [LARGE SCALE GENOMIC DNA]</scope>
    <source>
        <strain evidence="1 3">SJTE-3</strain>
    </source>
</reference>
<evidence type="ECO:0000313" key="2">
    <source>
        <dbReference type="EMBL" id="MDF3840814.1"/>
    </source>
</evidence>
<accession>A0A127MR31</accession>
<name>A0A127MR31_9PSED</name>
<proteinExistence type="predicted"/>
<dbReference type="GeneID" id="72995421"/>
<dbReference type="RefSeq" id="WP_009619230.1">
    <property type="nucleotide sequence ID" value="NZ_BDGS01000001.1"/>
</dbReference>
<dbReference type="InterPro" id="IPR013078">
    <property type="entry name" value="His_Pase_superF_clade-1"/>
</dbReference>
<reference evidence="2" key="2">
    <citation type="submission" date="2023-03" db="EMBL/GenBank/DDBJ databases">
        <title>Draft assemblies of triclosan tolerant bacteria isolated from returned activated sludge.</title>
        <authorList>
            <person name="Van Hamelsveld S."/>
        </authorList>
    </citation>
    <scope>NUCLEOTIDE SEQUENCE</scope>
    <source>
        <strain evidence="2">GW210015_S63</strain>
    </source>
</reference>
<evidence type="ECO:0000313" key="1">
    <source>
        <dbReference type="EMBL" id="ANI16024.1"/>
    </source>
</evidence>
<gene>
    <name evidence="1" type="ORF">A9C11_19485</name>
    <name evidence="2" type="ORF">P3W55_03725</name>
</gene>
<dbReference type="Pfam" id="PF00300">
    <property type="entry name" value="His_Phos_1"/>
    <property type="match status" value="1"/>
</dbReference>
<dbReference type="Proteomes" id="UP001220662">
    <property type="component" value="Unassembled WGS sequence"/>
</dbReference>
<dbReference type="KEGG" id="pcq:PcP3B5_22840"/>
<dbReference type="Proteomes" id="UP000077748">
    <property type="component" value="Chromosome"/>
</dbReference>
<dbReference type="SUPFAM" id="SSF53254">
    <property type="entry name" value="Phosphoglycerate mutase-like"/>
    <property type="match status" value="1"/>
</dbReference>
<evidence type="ECO:0000313" key="3">
    <source>
        <dbReference type="Proteomes" id="UP000077748"/>
    </source>
</evidence>
<dbReference type="CDD" id="cd07067">
    <property type="entry name" value="HP_PGM_like"/>
    <property type="match status" value="1"/>
</dbReference>
<dbReference type="SMART" id="SM00855">
    <property type="entry name" value="PGAM"/>
    <property type="match status" value="1"/>
</dbReference>
<dbReference type="InterPro" id="IPR029033">
    <property type="entry name" value="His_PPase_superfam"/>
</dbReference>
<dbReference type="STRING" id="53408.A9C11_19485"/>
<dbReference type="AlphaFoldDB" id="A0A127MR31"/>
<dbReference type="EMBL" id="CP015878">
    <property type="protein sequence ID" value="ANI16024.1"/>
    <property type="molecule type" value="Genomic_DNA"/>
</dbReference>
<dbReference type="InterPro" id="IPR050275">
    <property type="entry name" value="PGM_Phosphatase"/>
</dbReference>
<dbReference type="GO" id="GO:0005737">
    <property type="term" value="C:cytoplasm"/>
    <property type="evidence" value="ECO:0007669"/>
    <property type="project" value="TreeGrafter"/>
</dbReference>
<sequence>MGSIYLIRHGQASFGADDYDVLSATGVRQAQVLGEHLAGLGLRLDRCLAGDLQRQRHTASEALGRMREAGLEVPELEIDAAFNEFEADAVIRAHLDDLLQHEPQALHILRNAAQHRGEFQRLFSYVIARWVSGEHHKDGLVSWQEFLDTVHDGLQRLLRQASGKDNIAVFTSGGTITAVLQQIVGMPAIKAFELNWQIVNTSLSRLKFRGDEVSLASFNSHVHLELLRAPELITYR</sequence>
<dbReference type="Gene3D" id="3.40.50.1240">
    <property type="entry name" value="Phosphoglycerate mutase-like"/>
    <property type="match status" value="1"/>
</dbReference>
<dbReference type="GO" id="GO:0016791">
    <property type="term" value="F:phosphatase activity"/>
    <property type="evidence" value="ECO:0007669"/>
    <property type="project" value="TreeGrafter"/>
</dbReference>
<organism evidence="1 3">
    <name type="scientific">Pseudomonas citronellolis</name>
    <dbReference type="NCBI Taxonomy" id="53408"/>
    <lineage>
        <taxon>Bacteria</taxon>
        <taxon>Pseudomonadati</taxon>
        <taxon>Pseudomonadota</taxon>
        <taxon>Gammaproteobacteria</taxon>
        <taxon>Pseudomonadales</taxon>
        <taxon>Pseudomonadaceae</taxon>
        <taxon>Pseudomonas</taxon>
    </lineage>
</organism>
<protein>
    <submittedName>
        <fullName evidence="1 2">Phosphoglycerate mutase</fullName>
    </submittedName>
</protein>
<dbReference type="PANTHER" id="PTHR48100:SF1">
    <property type="entry name" value="HISTIDINE PHOSPHATASE FAMILY PROTEIN-RELATED"/>
    <property type="match status" value="1"/>
</dbReference>